<dbReference type="InterPro" id="IPR001199">
    <property type="entry name" value="Cyt_B5-like_heme/steroid-bd"/>
</dbReference>
<keyword evidence="7" id="KW-0349">Heme</keyword>
<dbReference type="Pfam" id="PF00173">
    <property type="entry name" value="Cyt-b5"/>
    <property type="match status" value="1"/>
</dbReference>
<feature type="region of interest" description="Disordered" evidence="18">
    <location>
        <begin position="378"/>
        <end position="473"/>
    </location>
</feature>
<dbReference type="InterPro" id="IPR005804">
    <property type="entry name" value="FA_desaturase_dom"/>
</dbReference>
<dbReference type="VEuPathDB" id="FungiDB:TERG_05919"/>
<dbReference type="InterPro" id="IPR036400">
    <property type="entry name" value="Cyt_B5-like_heme/steroid_sf"/>
</dbReference>
<keyword evidence="6" id="KW-0444">Lipid biosynthesis</keyword>
<dbReference type="GO" id="GO:0004768">
    <property type="term" value="F:stearoyl-CoA 9-desaturase activity"/>
    <property type="evidence" value="ECO:0007669"/>
    <property type="project" value="UniProtKB-EC"/>
</dbReference>
<keyword evidence="12 19" id="KW-1133">Transmembrane helix</keyword>
<evidence type="ECO:0000256" key="8">
    <source>
        <dbReference type="ARBA" id="ARBA00022692"/>
    </source>
</evidence>
<dbReference type="SUPFAM" id="SSF52540">
    <property type="entry name" value="P-loop containing nucleoside triphosphate hydrolases"/>
    <property type="match status" value="1"/>
</dbReference>
<evidence type="ECO:0000259" key="21">
    <source>
        <dbReference type="PROSITE" id="PS50255"/>
    </source>
</evidence>
<dbReference type="Gene3D" id="3.10.120.10">
    <property type="entry name" value="Cytochrome b5-like heme/steroid binding domain"/>
    <property type="match status" value="1"/>
</dbReference>
<keyword evidence="13" id="KW-0560">Oxidoreductase</keyword>
<feature type="transmembrane region" description="Helical" evidence="19">
    <location>
        <begin position="662"/>
        <end position="681"/>
    </location>
</feature>
<evidence type="ECO:0000256" key="4">
    <source>
        <dbReference type="ARBA" id="ARBA00012620"/>
    </source>
</evidence>
<feature type="compositionally biased region" description="Polar residues" evidence="18">
    <location>
        <begin position="1"/>
        <end position="13"/>
    </location>
</feature>
<dbReference type="GO" id="GO:0006310">
    <property type="term" value="P:DNA recombination"/>
    <property type="evidence" value="ECO:0007669"/>
    <property type="project" value="UniProtKB-ARBA"/>
</dbReference>
<keyword evidence="8 19" id="KW-0812">Transmembrane</keyword>
<dbReference type="SMART" id="SM00382">
    <property type="entry name" value="AAA"/>
    <property type="match status" value="1"/>
</dbReference>
<evidence type="ECO:0000256" key="19">
    <source>
        <dbReference type="SAM" id="Phobius"/>
    </source>
</evidence>
<dbReference type="PRINTS" id="PR00075">
    <property type="entry name" value="FACDDSATRASE"/>
</dbReference>
<dbReference type="Pfam" id="PF08423">
    <property type="entry name" value="Rad51"/>
    <property type="match status" value="1"/>
</dbReference>
<feature type="compositionally biased region" description="Low complexity" evidence="18">
    <location>
        <begin position="14"/>
        <end position="26"/>
    </location>
</feature>
<evidence type="ECO:0000256" key="6">
    <source>
        <dbReference type="ARBA" id="ARBA00022516"/>
    </source>
</evidence>
<feature type="region of interest" description="Disordered" evidence="18">
    <location>
        <begin position="69"/>
        <end position="124"/>
    </location>
</feature>
<sequence>MNRDTANFQATPTLHSQHPSQLLSSSTGRAPLSTGLPHLDKALIPPLNHATNTPADVLPAASPFALPGWTQLGPSAAGAEGGNGNVDSGSNGNRDAEESQTPLSPGIRRGEITELSGPRGSGKTSLAMTTAVNALKQGETVIWIDTAGPICMSRFEKMLSRDSNPLETQERLQNLLHFQPTTLAHLLALISHPIADFPPPNTGLIVVDSISCLFGSEFRSKLPAKLGKGKDLPGAGSRANKEAQESKLWWKLIGSLSSNLNALASRFDCAVIVVNEMVTRFRSGQKPMLHVAISGYTWDTSVATRVILYWHWLDAGVGEKFGMARIRIAEVFRAGKKAVLPRAVERIVPFLVEDEGLAEFMRLPISLGGTRGTVTPVTAKRKLDGDELLGAQLPRRPKIEHDSEEEYEEEEEESAEEKKKKPEEKPAEAVLASTSLPAEIMDSQDEEEDEEWLEAVDLQSTEPDTQQEEDDTEQLLRSMVEAMVYKPPLSTPSHMPTYNKIRVNNNIVTMLLSQPWRVGLTALGIGFNAYTVLVHTTYGFTSVLPMLRSHKSKLYDIIGICFQHLMILPTIGIILQLKWFHHGIEGPFEKPLFYTYLLGNLACGGWAFSVKRCSGSSTSYAQNLLRRSQAAEEEPPVAIGPKEQQWQAPVERWQQQPTASRTLLFASVITVAAVVIIVDPLPPLRITNDTMGDAGLSTVQPAQAQAQAQAQTPQQQQDKKPHITDTKMTLANWYQHVNWLNVTLILGVPLAGCIQAFWVPLHFKTAIWAVVYYFMTGLGITAGYHRLWAHCSYSATLPLRVYLAAVGGGAVEGSIRWWARDHRAHHRYTDTDKDPYSVRKGLLYSHIGWMIMKQNPKRIGRTDITDLNEDPVVVWQHKNYIKVVIAMGLIFPALVSGLGWGDWMGGFIYAGILRIFFVQQATFCVNSLAHWLGDQPFDDRNSPRDHVITALVTLGEGYHNFHHEFPSDYRNAIEWHQYDPTKWTIWIWKQLGLAYDLKQFRANEIEKGRVQQLQKKIDQRRAKLDWGIPLDQLPVMEWEEYVEQAKNGRGLIAVAGVVHDVTDFIKDHPGGKAMINSGIGKDATAMFNGGVYNHSNAAHNLLSTMRVGVIRGGCEVEIWKRAQKENKEVDFVRDESGNRIIRAGSQVTKIPESFPSAGAA</sequence>
<keyword evidence="14" id="KW-0408">Iron</keyword>
<dbReference type="AlphaFoldDB" id="A0A178EVP7"/>
<dbReference type="InterPro" id="IPR001522">
    <property type="entry name" value="FADS-1_CS"/>
</dbReference>
<keyword evidence="15" id="KW-0443">Lipid metabolism</keyword>
<reference evidence="22 23" key="1">
    <citation type="submission" date="2016-05" db="EMBL/GenBank/DDBJ databases">
        <title>Genome sequencing of Trichophyton rubrum CMCC(F)T1i isolated from hair.</title>
        <authorList>
            <person name="Zhan P."/>
            <person name="Tao Y."/>
            <person name="Liu W."/>
        </authorList>
    </citation>
    <scope>NUCLEOTIDE SEQUENCE [LARGE SCALE GENOMIC DNA]</scope>
    <source>
        <strain evidence="23">CMCC(F)T1i</strain>
    </source>
</reference>
<keyword evidence="9" id="KW-0479">Metal-binding</keyword>
<evidence type="ECO:0000256" key="5">
    <source>
        <dbReference type="ARBA" id="ARBA00022448"/>
    </source>
</evidence>
<dbReference type="Pfam" id="PF00487">
    <property type="entry name" value="FA_desaturase"/>
    <property type="match status" value="1"/>
</dbReference>
<evidence type="ECO:0000256" key="15">
    <source>
        <dbReference type="ARBA" id="ARBA00023098"/>
    </source>
</evidence>
<evidence type="ECO:0000256" key="7">
    <source>
        <dbReference type="ARBA" id="ARBA00022617"/>
    </source>
</evidence>
<dbReference type="GO" id="GO:0006281">
    <property type="term" value="P:DNA repair"/>
    <property type="evidence" value="ECO:0007669"/>
    <property type="project" value="InterPro"/>
</dbReference>
<dbReference type="InterPro" id="IPR020588">
    <property type="entry name" value="RecA_ATP-bd"/>
</dbReference>
<evidence type="ECO:0000256" key="18">
    <source>
        <dbReference type="SAM" id="MobiDB-lite"/>
    </source>
</evidence>
<evidence type="ECO:0000256" key="10">
    <source>
        <dbReference type="ARBA" id="ARBA00022832"/>
    </source>
</evidence>
<feature type="compositionally biased region" description="Low complexity" evidence="18">
    <location>
        <begin position="702"/>
        <end position="716"/>
    </location>
</feature>
<feature type="compositionally biased region" description="Acidic residues" evidence="18">
    <location>
        <begin position="402"/>
        <end position="415"/>
    </location>
</feature>
<evidence type="ECO:0000259" key="20">
    <source>
        <dbReference type="PROSITE" id="PS50162"/>
    </source>
</evidence>
<dbReference type="InterPro" id="IPR018506">
    <property type="entry name" value="Cyt_B5_heme-BS"/>
</dbReference>
<dbReference type="GO" id="GO:0005789">
    <property type="term" value="C:endoplasmic reticulum membrane"/>
    <property type="evidence" value="ECO:0007669"/>
    <property type="project" value="TreeGrafter"/>
</dbReference>
<dbReference type="PROSITE" id="PS00476">
    <property type="entry name" value="FATTY_ACID_DESATUR_1"/>
    <property type="match status" value="1"/>
</dbReference>
<dbReference type="InterPro" id="IPR015876">
    <property type="entry name" value="Acyl-CoA_DS"/>
</dbReference>
<evidence type="ECO:0000256" key="16">
    <source>
        <dbReference type="ARBA" id="ARBA00023136"/>
    </source>
</evidence>
<evidence type="ECO:0000256" key="3">
    <source>
        <dbReference type="ARBA" id="ARBA00009295"/>
    </source>
</evidence>
<dbReference type="GO" id="GO:0061982">
    <property type="term" value="P:meiosis I cell cycle process"/>
    <property type="evidence" value="ECO:0007669"/>
    <property type="project" value="UniProtKB-ARBA"/>
</dbReference>
<keyword evidence="5" id="KW-0813">Transport</keyword>
<dbReference type="InterPro" id="IPR027417">
    <property type="entry name" value="P-loop_NTPase"/>
</dbReference>
<feature type="region of interest" description="Disordered" evidence="18">
    <location>
        <begin position="1"/>
        <end position="37"/>
    </location>
</feature>
<dbReference type="VEuPathDB" id="FungiDB:TERG_05922"/>
<dbReference type="GO" id="GO:0006636">
    <property type="term" value="P:unsaturated fatty acid biosynthetic process"/>
    <property type="evidence" value="ECO:0007669"/>
    <property type="project" value="TreeGrafter"/>
</dbReference>
<evidence type="ECO:0000256" key="13">
    <source>
        <dbReference type="ARBA" id="ARBA00023002"/>
    </source>
</evidence>
<protein>
    <recommendedName>
        <fullName evidence="4">stearoyl-CoA 9-desaturase</fullName>
        <ecNumber evidence="4">1.14.19.1</ecNumber>
    </recommendedName>
</protein>
<dbReference type="PROSITE" id="PS00191">
    <property type="entry name" value="CYTOCHROME_B5_1"/>
    <property type="match status" value="1"/>
</dbReference>
<comment type="cofactor">
    <cofactor evidence="1">
        <name>Fe(2+)</name>
        <dbReference type="ChEBI" id="CHEBI:29033"/>
    </cofactor>
</comment>
<evidence type="ECO:0000313" key="22">
    <source>
        <dbReference type="EMBL" id="OAL63866.1"/>
    </source>
</evidence>
<dbReference type="GO" id="GO:0005506">
    <property type="term" value="F:iron ion binding"/>
    <property type="evidence" value="ECO:0007669"/>
    <property type="project" value="TreeGrafter"/>
</dbReference>
<dbReference type="Proteomes" id="UP000243015">
    <property type="component" value="Unassembled WGS sequence"/>
</dbReference>
<feature type="compositionally biased region" description="Low complexity" evidence="18">
    <location>
        <begin position="455"/>
        <end position="464"/>
    </location>
</feature>
<keyword evidence="11" id="KW-0249">Electron transport</keyword>
<dbReference type="GO" id="GO:0020037">
    <property type="term" value="F:heme binding"/>
    <property type="evidence" value="ECO:0007669"/>
    <property type="project" value="InterPro"/>
</dbReference>
<feature type="transmembrane region" description="Helical" evidence="19">
    <location>
        <begin position="739"/>
        <end position="759"/>
    </location>
</feature>
<dbReference type="InterPro" id="IPR003593">
    <property type="entry name" value="AAA+_ATPase"/>
</dbReference>
<feature type="transmembrane region" description="Helical" evidence="19">
    <location>
        <begin position="766"/>
        <end position="787"/>
    </location>
</feature>
<dbReference type="PANTHER" id="PTHR11351:SF31">
    <property type="entry name" value="DESATURASE 1, ISOFORM A-RELATED"/>
    <property type="match status" value="1"/>
</dbReference>
<feature type="region of interest" description="Disordered" evidence="18">
    <location>
        <begin position="702"/>
        <end position="722"/>
    </location>
</feature>
<dbReference type="FunFam" id="3.10.120.10:FF:000004">
    <property type="entry name" value="Acyl-CoA desaturase"/>
    <property type="match status" value="1"/>
</dbReference>
<name>A0A178EVP7_TRIRU</name>
<gene>
    <name evidence="22" type="ORF">A7C99_4517</name>
</gene>
<dbReference type="Gene3D" id="3.40.50.300">
    <property type="entry name" value="P-loop containing nucleotide triphosphate hydrolases"/>
    <property type="match status" value="1"/>
</dbReference>
<evidence type="ECO:0000256" key="17">
    <source>
        <dbReference type="ARBA" id="ARBA00023160"/>
    </source>
</evidence>
<dbReference type="GO" id="GO:0005524">
    <property type="term" value="F:ATP binding"/>
    <property type="evidence" value="ECO:0007669"/>
    <property type="project" value="InterPro"/>
</dbReference>
<dbReference type="PANTHER" id="PTHR11351">
    <property type="entry name" value="ACYL-COA DESATURASE"/>
    <property type="match status" value="1"/>
</dbReference>
<dbReference type="InterPro" id="IPR013632">
    <property type="entry name" value="Rad51_C"/>
</dbReference>
<feature type="compositionally biased region" description="Acidic residues" evidence="18">
    <location>
        <begin position="442"/>
        <end position="454"/>
    </location>
</feature>
<organism evidence="22 23">
    <name type="scientific">Trichophyton rubrum</name>
    <name type="common">Athlete's foot fungus</name>
    <name type="synonym">Epidermophyton rubrum</name>
    <dbReference type="NCBI Taxonomy" id="5551"/>
    <lineage>
        <taxon>Eukaryota</taxon>
        <taxon>Fungi</taxon>
        <taxon>Dikarya</taxon>
        <taxon>Ascomycota</taxon>
        <taxon>Pezizomycotina</taxon>
        <taxon>Eurotiomycetes</taxon>
        <taxon>Eurotiomycetidae</taxon>
        <taxon>Onygenales</taxon>
        <taxon>Arthrodermataceae</taxon>
        <taxon>Trichophyton</taxon>
    </lineage>
</organism>
<feature type="transmembrane region" description="Helical" evidence="19">
    <location>
        <begin position="554"/>
        <end position="580"/>
    </location>
</feature>
<keyword evidence="10" id="KW-0276">Fatty acid metabolism</keyword>
<proteinExistence type="inferred from homology"/>
<dbReference type="PROSITE" id="PS50162">
    <property type="entry name" value="RECA_2"/>
    <property type="match status" value="1"/>
</dbReference>
<dbReference type="EC" id="1.14.19.1" evidence="4"/>
<feature type="transmembrane region" description="Helical" evidence="19">
    <location>
        <begin position="799"/>
        <end position="819"/>
    </location>
</feature>
<dbReference type="PROSITE" id="PS50255">
    <property type="entry name" value="CYTOCHROME_B5_2"/>
    <property type="match status" value="1"/>
</dbReference>
<comment type="subcellular location">
    <subcellularLocation>
        <location evidence="2">Membrane</location>
        <topology evidence="2">Multi-pass membrane protein</topology>
    </subcellularLocation>
</comment>
<dbReference type="SMART" id="SM01117">
    <property type="entry name" value="Cyt-b5"/>
    <property type="match status" value="1"/>
</dbReference>
<keyword evidence="17" id="KW-0275">Fatty acid biosynthesis</keyword>
<accession>A0A178EVP7</accession>
<feature type="transmembrane region" description="Helical" evidence="19">
    <location>
        <begin position="516"/>
        <end position="533"/>
    </location>
</feature>
<dbReference type="CDD" id="cd03505">
    <property type="entry name" value="Delta9-FADS-like"/>
    <property type="match status" value="1"/>
</dbReference>
<dbReference type="GO" id="GO:0003677">
    <property type="term" value="F:DNA binding"/>
    <property type="evidence" value="ECO:0007669"/>
    <property type="project" value="InterPro"/>
</dbReference>
<evidence type="ECO:0000256" key="11">
    <source>
        <dbReference type="ARBA" id="ARBA00022982"/>
    </source>
</evidence>
<dbReference type="CDD" id="cd01393">
    <property type="entry name" value="RecA-like"/>
    <property type="match status" value="1"/>
</dbReference>
<comment type="caution">
    <text evidence="22">The sequence shown here is derived from an EMBL/GenBank/DDBJ whole genome shotgun (WGS) entry which is preliminary data.</text>
</comment>
<feature type="domain" description="RecA family profile 1" evidence="20">
    <location>
        <begin position="89"/>
        <end position="277"/>
    </location>
</feature>
<evidence type="ECO:0000256" key="14">
    <source>
        <dbReference type="ARBA" id="ARBA00023004"/>
    </source>
</evidence>
<feature type="transmembrane region" description="Helical" evidence="19">
    <location>
        <begin position="883"/>
        <end position="901"/>
    </location>
</feature>
<evidence type="ECO:0000256" key="12">
    <source>
        <dbReference type="ARBA" id="ARBA00022989"/>
    </source>
</evidence>
<keyword evidence="16 19" id="KW-0472">Membrane</keyword>
<dbReference type="EMBL" id="LHPM01000017">
    <property type="protein sequence ID" value="OAL63866.1"/>
    <property type="molecule type" value="Genomic_DNA"/>
</dbReference>
<evidence type="ECO:0000256" key="9">
    <source>
        <dbReference type="ARBA" id="ARBA00022723"/>
    </source>
</evidence>
<comment type="similarity">
    <text evidence="3">Belongs to the fatty acid desaturase type 1 family.</text>
</comment>
<feature type="transmembrane region" description="Helical" evidence="19">
    <location>
        <begin position="592"/>
        <end position="610"/>
    </location>
</feature>
<evidence type="ECO:0000256" key="1">
    <source>
        <dbReference type="ARBA" id="ARBA00001954"/>
    </source>
</evidence>
<evidence type="ECO:0000313" key="23">
    <source>
        <dbReference type="Proteomes" id="UP000243015"/>
    </source>
</evidence>
<dbReference type="GO" id="GO:0140664">
    <property type="term" value="F:ATP-dependent DNA damage sensor activity"/>
    <property type="evidence" value="ECO:0007669"/>
    <property type="project" value="InterPro"/>
</dbReference>
<feature type="domain" description="Cytochrome b5 heme-binding" evidence="21">
    <location>
        <begin position="1033"/>
        <end position="1111"/>
    </location>
</feature>
<dbReference type="SUPFAM" id="SSF55856">
    <property type="entry name" value="Cytochrome b5-like heme/steroid binding domain"/>
    <property type="match status" value="1"/>
</dbReference>
<evidence type="ECO:0000256" key="2">
    <source>
        <dbReference type="ARBA" id="ARBA00004141"/>
    </source>
</evidence>
<feature type="compositionally biased region" description="Basic and acidic residues" evidence="18">
    <location>
        <begin position="416"/>
        <end position="427"/>
    </location>
</feature>